<accession>A0AAD5SB31</accession>
<dbReference type="GO" id="GO:0048188">
    <property type="term" value="C:Set1C/COMPASS complex"/>
    <property type="evidence" value="ECO:0007669"/>
    <property type="project" value="TreeGrafter"/>
</dbReference>
<evidence type="ECO:0000256" key="6">
    <source>
        <dbReference type="PROSITE-ProRule" id="PRU00221"/>
    </source>
</evidence>
<evidence type="ECO:0000256" key="4">
    <source>
        <dbReference type="ARBA" id="ARBA00022737"/>
    </source>
</evidence>
<reference evidence="7" key="1">
    <citation type="submission" date="2020-05" db="EMBL/GenBank/DDBJ databases">
        <title>Phylogenomic resolution of chytrid fungi.</title>
        <authorList>
            <person name="Stajich J.E."/>
            <person name="Amses K."/>
            <person name="Simmons R."/>
            <person name="Seto K."/>
            <person name="Myers J."/>
            <person name="Bonds A."/>
            <person name="Quandt C.A."/>
            <person name="Barry K."/>
            <person name="Liu P."/>
            <person name="Grigoriev I."/>
            <person name="Longcore J.E."/>
            <person name="James T.Y."/>
        </authorList>
    </citation>
    <scope>NUCLEOTIDE SEQUENCE</scope>
    <source>
        <strain evidence="7">JEL0318</strain>
    </source>
</reference>
<evidence type="ECO:0000256" key="1">
    <source>
        <dbReference type="ARBA" id="ARBA00004123"/>
    </source>
</evidence>
<sequence>MAPLKTGGDQTGMPLNRDTLLSLQCAKVFNDNEKHITSLDFDWGGELCITASEDDTMHVYDCQRGVETRLVRSAKYGCHLARFTHKSSTIIYASTKQDHAIRYMSLHDNKFLKYFRGHEDRVVSLEMSPQNDNFLSGSMDGTVRVWDLGATHCQGRLSIPDNHRPSVAWDQSGQVFAVAYSNIVKLYGINSFDKGPFETFKIPKHPGDMPLITAISFSNDGNRILVSTAGQEHYVLNAFKGFLTHKLVGHFNENQEELVAGFTPDSRFVLCGSQTGGIHFWDLGQSPTDGQNESAPPEHRDLTVKSMSECGGHEDTTRAVGFNPKYAMMVTADSSLVCFFFVALDWFHDNDLDSP</sequence>
<evidence type="ECO:0000256" key="3">
    <source>
        <dbReference type="ARBA" id="ARBA00022574"/>
    </source>
</evidence>
<dbReference type="InterPro" id="IPR037867">
    <property type="entry name" value="Swd2/WDR82"/>
</dbReference>
<dbReference type="SUPFAM" id="SSF50978">
    <property type="entry name" value="WD40 repeat-like"/>
    <property type="match status" value="1"/>
</dbReference>
<proteinExistence type="inferred from homology"/>
<gene>
    <name evidence="7" type="primary">WDR82</name>
    <name evidence="7" type="ORF">HK097_009886</name>
</gene>
<dbReference type="SMART" id="SM00320">
    <property type="entry name" value="WD40"/>
    <property type="match status" value="5"/>
</dbReference>
<dbReference type="Pfam" id="PF00400">
    <property type="entry name" value="WD40"/>
    <property type="match status" value="3"/>
</dbReference>
<keyword evidence="3 6" id="KW-0853">WD repeat</keyword>
<dbReference type="AlphaFoldDB" id="A0AAD5SB31"/>
<evidence type="ECO:0000256" key="2">
    <source>
        <dbReference type="ARBA" id="ARBA00005616"/>
    </source>
</evidence>
<evidence type="ECO:0000313" key="7">
    <source>
        <dbReference type="EMBL" id="KAJ3049082.1"/>
    </source>
</evidence>
<comment type="similarity">
    <text evidence="2">Belongs to the WD repeat SWD2 family.</text>
</comment>
<dbReference type="GO" id="GO:0003682">
    <property type="term" value="F:chromatin binding"/>
    <property type="evidence" value="ECO:0007669"/>
    <property type="project" value="TreeGrafter"/>
</dbReference>
<name>A0AAD5SB31_9FUNG</name>
<dbReference type="InterPro" id="IPR036322">
    <property type="entry name" value="WD40_repeat_dom_sf"/>
</dbReference>
<protein>
    <submittedName>
        <fullName evidence="7">WD repeat-containing protein 82</fullName>
    </submittedName>
</protein>
<dbReference type="InterPro" id="IPR001680">
    <property type="entry name" value="WD40_rpt"/>
</dbReference>
<dbReference type="PANTHER" id="PTHR19861:SF0">
    <property type="entry name" value="WD REPEAT-CONTAINING PROTEIN 82"/>
    <property type="match status" value="1"/>
</dbReference>
<dbReference type="InterPro" id="IPR015943">
    <property type="entry name" value="WD40/YVTN_repeat-like_dom_sf"/>
</dbReference>
<dbReference type="GO" id="GO:0016070">
    <property type="term" value="P:RNA metabolic process"/>
    <property type="evidence" value="ECO:0007669"/>
    <property type="project" value="UniProtKB-ARBA"/>
</dbReference>
<evidence type="ECO:0000313" key="8">
    <source>
        <dbReference type="Proteomes" id="UP001212841"/>
    </source>
</evidence>
<dbReference type="EMBL" id="JADGJD010000696">
    <property type="protein sequence ID" value="KAJ3049082.1"/>
    <property type="molecule type" value="Genomic_DNA"/>
</dbReference>
<dbReference type="Proteomes" id="UP001212841">
    <property type="component" value="Unassembled WGS sequence"/>
</dbReference>
<keyword evidence="5" id="KW-0539">Nucleus</keyword>
<comment type="caution">
    <text evidence="7">The sequence shown here is derived from an EMBL/GenBank/DDBJ whole genome shotgun (WGS) entry which is preliminary data.</text>
</comment>
<evidence type="ECO:0000256" key="5">
    <source>
        <dbReference type="ARBA" id="ARBA00023242"/>
    </source>
</evidence>
<dbReference type="PANTHER" id="PTHR19861">
    <property type="entry name" value="WD40 REPEAT PROTEIN SWD2"/>
    <property type="match status" value="1"/>
</dbReference>
<comment type="subcellular location">
    <subcellularLocation>
        <location evidence="1">Nucleus</location>
    </subcellularLocation>
</comment>
<keyword evidence="8" id="KW-1185">Reference proteome</keyword>
<dbReference type="Gene3D" id="2.130.10.10">
    <property type="entry name" value="YVTN repeat-like/Quinoprotein amine dehydrogenase"/>
    <property type="match status" value="1"/>
</dbReference>
<keyword evidence="4" id="KW-0677">Repeat</keyword>
<dbReference type="PROSITE" id="PS50082">
    <property type="entry name" value="WD_REPEATS_2"/>
    <property type="match status" value="1"/>
</dbReference>
<dbReference type="PROSITE" id="PS50294">
    <property type="entry name" value="WD_REPEATS_REGION"/>
    <property type="match status" value="1"/>
</dbReference>
<feature type="repeat" description="WD" evidence="6">
    <location>
        <begin position="115"/>
        <end position="148"/>
    </location>
</feature>
<organism evidence="7 8">
    <name type="scientific">Rhizophlyctis rosea</name>
    <dbReference type="NCBI Taxonomy" id="64517"/>
    <lineage>
        <taxon>Eukaryota</taxon>
        <taxon>Fungi</taxon>
        <taxon>Fungi incertae sedis</taxon>
        <taxon>Chytridiomycota</taxon>
        <taxon>Chytridiomycota incertae sedis</taxon>
        <taxon>Chytridiomycetes</taxon>
        <taxon>Rhizophlyctidales</taxon>
        <taxon>Rhizophlyctidaceae</taxon>
        <taxon>Rhizophlyctis</taxon>
    </lineage>
</organism>